<dbReference type="InterPro" id="IPR018490">
    <property type="entry name" value="cNMP-bd_dom_sf"/>
</dbReference>
<gene>
    <name evidence="2" type="ORF">MUN79_28855</name>
</gene>
<reference evidence="2" key="1">
    <citation type="submission" date="2022-04" db="EMBL/GenBank/DDBJ databases">
        <title>Hymenobacter sp. isolated from the air.</title>
        <authorList>
            <person name="Won M."/>
            <person name="Lee C.-M."/>
            <person name="Woen H.-Y."/>
            <person name="Kwon S.-W."/>
        </authorList>
    </citation>
    <scope>NUCLEOTIDE SEQUENCE</scope>
    <source>
        <strain evidence="2">5116S-3</strain>
        <plasmid evidence="2">unnamed1</plasmid>
    </source>
</reference>
<keyword evidence="2" id="KW-0614">Plasmid</keyword>
<geneLocation type="plasmid" evidence="2 3">
    <name>unnamed1</name>
</geneLocation>
<protein>
    <submittedName>
        <fullName evidence="2">Crp/Fnr family transcriptional regulator</fullName>
    </submittedName>
</protein>
<dbReference type="EMBL" id="CP095047">
    <property type="protein sequence ID" value="UOQ75088.1"/>
    <property type="molecule type" value="Genomic_DNA"/>
</dbReference>
<evidence type="ECO:0000313" key="3">
    <source>
        <dbReference type="Proteomes" id="UP000831796"/>
    </source>
</evidence>
<dbReference type="Gene3D" id="2.60.120.10">
    <property type="entry name" value="Jelly Rolls"/>
    <property type="match status" value="1"/>
</dbReference>
<dbReference type="CDD" id="cd00038">
    <property type="entry name" value="CAP_ED"/>
    <property type="match status" value="1"/>
</dbReference>
<keyword evidence="3" id="KW-1185">Reference proteome</keyword>
<dbReference type="KEGG" id="hcu:MUN79_28855"/>
<feature type="domain" description="Cyclic nucleotide-binding" evidence="1">
    <location>
        <begin position="14"/>
        <end position="115"/>
    </location>
</feature>
<dbReference type="SUPFAM" id="SSF51206">
    <property type="entry name" value="cAMP-binding domain-like"/>
    <property type="match status" value="1"/>
</dbReference>
<name>A0A8T9QG03_9BACT</name>
<dbReference type="InterPro" id="IPR000595">
    <property type="entry name" value="cNMP-bd_dom"/>
</dbReference>
<evidence type="ECO:0000259" key="1">
    <source>
        <dbReference type="PROSITE" id="PS50042"/>
    </source>
</evidence>
<dbReference type="AlphaFoldDB" id="A0A8T9QG03"/>
<accession>A0A8T9QG03</accession>
<dbReference type="PROSITE" id="PS50042">
    <property type="entry name" value="CNMP_BINDING_3"/>
    <property type="match status" value="1"/>
</dbReference>
<dbReference type="InterPro" id="IPR014710">
    <property type="entry name" value="RmlC-like_jellyroll"/>
</dbReference>
<sequence length="181" mass="20511">MENLRKAFGFGGVLHADEITQVTDPFRAQSLRAGEHFFAPGDSPNQLGFVSAGVCRLYLVGREPEQEATRCFIRPHQFILDLESFHSNRPSQVGIQALTACELLVLDKRTWQQLLVEVPKLFILSKLLTEVALLNNLKDSDFLLFGTARQKYEEFVKRYPDLALCVPQHYIASYLGITPSR</sequence>
<evidence type="ECO:0000313" key="2">
    <source>
        <dbReference type="EMBL" id="UOQ75088.1"/>
    </source>
</evidence>
<proteinExistence type="predicted"/>
<dbReference type="RefSeq" id="WP_244678421.1">
    <property type="nucleotide sequence ID" value="NZ_CP095047.1"/>
</dbReference>
<dbReference type="Pfam" id="PF00027">
    <property type="entry name" value="cNMP_binding"/>
    <property type="match status" value="1"/>
</dbReference>
<organism evidence="2 3">
    <name type="scientific">Hymenobacter cellulosilyticus</name>
    <dbReference type="NCBI Taxonomy" id="2932248"/>
    <lineage>
        <taxon>Bacteria</taxon>
        <taxon>Pseudomonadati</taxon>
        <taxon>Bacteroidota</taxon>
        <taxon>Cytophagia</taxon>
        <taxon>Cytophagales</taxon>
        <taxon>Hymenobacteraceae</taxon>
        <taxon>Hymenobacter</taxon>
    </lineage>
</organism>
<dbReference type="SMART" id="SM00100">
    <property type="entry name" value="cNMP"/>
    <property type="match status" value="1"/>
</dbReference>
<dbReference type="Proteomes" id="UP000831796">
    <property type="component" value="Plasmid unnamed1"/>
</dbReference>